<dbReference type="AlphaFoldDB" id="A0AAQ3T6E4"/>
<sequence>MGTSPAWGRLGCHEDLAGKVLHAFANKVEQRVIHCVDVVAVEVEDLCQGCNDVLWEGAIKHGDELR</sequence>
<proteinExistence type="predicted"/>
<gene>
    <name evidence="1" type="ORF">U9M48_016838</name>
</gene>
<reference evidence="1 2" key="1">
    <citation type="submission" date="2024-02" db="EMBL/GenBank/DDBJ databases">
        <title>High-quality chromosome-scale genome assembly of Pensacola bahiagrass (Paspalum notatum Flugge var. saurae).</title>
        <authorList>
            <person name="Vega J.M."/>
            <person name="Podio M."/>
            <person name="Orjuela J."/>
            <person name="Siena L.A."/>
            <person name="Pessino S.C."/>
            <person name="Combes M.C."/>
            <person name="Mariac C."/>
            <person name="Albertini E."/>
            <person name="Pupilli F."/>
            <person name="Ortiz J.P.A."/>
            <person name="Leblanc O."/>
        </authorList>
    </citation>
    <scope>NUCLEOTIDE SEQUENCE [LARGE SCALE GENOMIC DNA]</scope>
    <source>
        <strain evidence="1">R1</strain>
        <tissue evidence="1">Leaf</tissue>
    </source>
</reference>
<protein>
    <submittedName>
        <fullName evidence="1">Uncharacterized protein</fullName>
    </submittedName>
</protein>
<accession>A0AAQ3T6E4</accession>
<dbReference type="Proteomes" id="UP001341281">
    <property type="component" value="Chromosome 04"/>
</dbReference>
<evidence type="ECO:0000313" key="2">
    <source>
        <dbReference type="Proteomes" id="UP001341281"/>
    </source>
</evidence>
<organism evidence="1 2">
    <name type="scientific">Paspalum notatum var. saurae</name>
    <dbReference type="NCBI Taxonomy" id="547442"/>
    <lineage>
        <taxon>Eukaryota</taxon>
        <taxon>Viridiplantae</taxon>
        <taxon>Streptophyta</taxon>
        <taxon>Embryophyta</taxon>
        <taxon>Tracheophyta</taxon>
        <taxon>Spermatophyta</taxon>
        <taxon>Magnoliopsida</taxon>
        <taxon>Liliopsida</taxon>
        <taxon>Poales</taxon>
        <taxon>Poaceae</taxon>
        <taxon>PACMAD clade</taxon>
        <taxon>Panicoideae</taxon>
        <taxon>Andropogonodae</taxon>
        <taxon>Paspaleae</taxon>
        <taxon>Paspalinae</taxon>
        <taxon>Paspalum</taxon>
    </lineage>
</organism>
<evidence type="ECO:0000313" key="1">
    <source>
        <dbReference type="EMBL" id="WVZ67808.1"/>
    </source>
</evidence>
<dbReference type="EMBL" id="CP144748">
    <property type="protein sequence ID" value="WVZ67808.1"/>
    <property type="molecule type" value="Genomic_DNA"/>
</dbReference>
<name>A0AAQ3T6E4_PASNO</name>
<keyword evidence="2" id="KW-1185">Reference proteome</keyword>